<reference evidence="6" key="1">
    <citation type="submission" date="2016-03" db="EMBL/GenBank/DDBJ databases">
        <title>Mechanisms controlling the formation of the plant cell surface in tip-growing cells are functionally conserved among land plants.</title>
        <authorList>
            <person name="Honkanen S."/>
            <person name="Jones V.A."/>
            <person name="Morieri G."/>
            <person name="Champion C."/>
            <person name="Hetherington A.J."/>
            <person name="Kelly S."/>
            <person name="Saint-Marcoux D."/>
            <person name="Proust H."/>
            <person name="Prescott H."/>
            <person name="Dolan L."/>
        </authorList>
    </citation>
    <scope>NUCLEOTIDE SEQUENCE [LARGE SCALE GENOMIC DNA]</scope>
    <source>
        <tissue evidence="6">Whole gametophyte</tissue>
    </source>
</reference>
<evidence type="ECO:0000313" key="7">
    <source>
        <dbReference type="Proteomes" id="UP000077202"/>
    </source>
</evidence>
<feature type="region of interest" description="Disordered" evidence="4">
    <location>
        <begin position="145"/>
        <end position="274"/>
    </location>
</feature>
<name>A0A176WM32_MARPO</name>
<dbReference type="GO" id="GO:0030627">
    <property type="term" value="F:pre-mRNA 5'-splice site binding"/>
    <property type="evidence" value="ECO:0007669"/>
    <property type="project" value="InterPro"/>
</dbReference>
<evidence type="ECO:0000313" key="6">
    <source>
        <dbReference type="EMBL" id="OAE33701.1"/>
    </source>
</evidence>
<protein>
    <recommendedName>
        <fullName evidence="5">U1-C C2H2-type zinc finger domain-containing protein</fullName>
    </recommendedName>
</protein>
<dbReference type="GO" id="GO:0008270">
    <property type="term" value="F:zinc ion binding"/>
    <property type="evidence" value="ECO:0007669"/>
    <property type="project" value="UniProtKB-KW"/>
</dbReference>
<evidence type="ECO:0000256" key="2">
    <source>
        <dbReference type="ARBA" id="ARBA00022771"/>
    </source>
</evidence>
<sequence length="274" mass="28734">MPRLVTLALCPRPRLRLHAFLLFLPRSSSVFELMFASANSFCIGLRSDARLRVVGFAQPSVRTQHNAGYKHKANVRAYYQQFEEQQTQSLIDQKVKEHLGQTAAGGGTAFQQHLAALQAGQFKPPILGTAPGVLPSAQPPLLPNIRLPVLPPPTSAGQGYGNPPGGPYQYRPNAAGGAQPNGMPAPPTLTPPGAPTRQSAPPSNPPNYGSYNYGPNPPGQSRPPNPSSGYSGQQAPPGPPGSQSTYAYGPPGGQMSSNSSYGPPPPGAPGSYRS</sequence>
<accession>A0A176WM32</accession>
<keyword evidence="1" id="KW-0479">Metal-binding</keyword>
<dbReference type="InterPro" id="IPR017340">
    <property type="entry name" value="U1_snRNP-C"/>
</dbReference>
<feature type="compositionally biased region" description="Pro residues" evidence="4">
    <location>
        <begin position="215"/>
        <end position="226"/>
    </location>
</feature>
<dbReference type="Proteomes" id="UP000077202">
    <property type="component" value="Unassembled WGS sequence"/>
</dbReference>
<dbReference type="EMBL" id="LVLJ01000591">
    <property type="protein sequence ID" value="OAE33701.1"/>
    <property type="molecule type" value="Genomic_DNA"/>
</dbReference>
<dbReference type="AlphaFoldDB" id="A0A176WM32"/>
<dbReference type="PANTHER" id="PTHR31148">
    <property type="entry name" value="U1 SMALL NUCLEAR RIBONUCLEOPROTEIN C"/>
    <property type="match status" value="1"/>
</dbReference>
<dbReference type="InterPro" id="IPR036236">
    <property type="entry name" value="Znf_C2H2_sf"/>
</dbReference>
<organism evidence="6 7">
    <name type="scientific">Marchantia polymorpha subsp. ruderalis</name>
    <dbReference type="NCBI Taxonomy" id="1480154"/>
    <lineage>
        <taxon>Eukaryota</taxon>
        <taxon>Viridiplantae</taxon>
        <taxon>Streptophyta</taxon>
        <taxon>Embryophyta</taxon>
        <taxon>Marchantiophyta</taxon>
        <taxon>Marchantiopsida</taxon>
        <taxon>Marchantiidae</taxon>
        <taxon>Marchantiales</taxon>
        <taxon>Marchantiaceae</taxon>
        <taxon>Marchantia</taxon>
    </lineage>
</organism>
<dbReference type="GO" id="GO:0000395">
    <property type="term" value="P:mRNA 5'-splice site recognition"/>
    <property type="evidence" value="ECO:0007669"/>
    <property type="project" value="InterPro"/>
</dbReference>
<gene>
    <name evidence="6" type="ORF">AXG93_2651s1120</name>
</gene>
<evidence type="ECO:0000259" key="5">
    <source>
        <dbReference type="Pfam" id="PF06220"/>
    </source>
</evidence>
<dbReference type="GO" id="GO:0005685">
    <property type="term" value="C:U1 snRNP"/>
    <property type="evidence" value="ECO:0007669"/>
    <property type="project" value="InterPro"/>
</dbReference>
<dbReference type="SUPFAM" id="SSF57667">
    <property type="entry name" value="beta-beta-alpha zinc fingers"/>
    <property type="match status" value="1"/>
</dbReference>
<dbReference type="Gene3D" id="3.30.160.60">
    <property type="entry name" value="Classic Zinc Finger"/>
    <property type="match status" value="1"/>
</dbReference>
<dbReference type="InterPro" id="IPR013085">
    <property type="entry name" value="U1-CZ_Znf_C2H2"/>
</dbReference>
<keyword evidence="7" id="KW-1185">Reference proteome</keyword>
<keyword evidence="2" id="KW-0863">Zinc-finger</keyword>
<comment type="caution">
    <text evidence="6">The sequence shown here is derived from an EMBL/GenBank/DDBJ whole genome shotgun (WGS) entry which is preliminary data.</text>
</comment>
<feature type="domain" description="U1-C C2H2-type zinc finger" evidence="5">
    <location>
        <begin position="58"/>
        <end position="79"/>
    </location>
</feature>
<evidence type="ECO:0000256" key="1">
    <source>
        <dbReference type="ARBA" id="ARBA00022723"/>
    </source>
</evidence>
<evidence type="ECO:0000256" key="3">
    <source>
        <dbReference type="ARBA" id="ARBA00022833"/>
    </source>
</evidence>
<dbReference type="PANTHER" id="PTHR31148:SF1">
    <property type="entry name" value="U1 SMALL NUCLEAR RIBONUCLEOPROTEIN C"/>
    <property type="match status" value="1"/>
</dbReference>
<dbReference type="Pfam" id="PF06220">
    <property type="entry name" value="zf-U1"/>
    <property type="match status" value="1"/>
</dbReference>
<evidence type="ECO:0000256" key="4">
    <source>
        <dbReference type="SAM" id="MobiDB-lite"/>
    </source>
</evidence>
<proteinExistence type="predicted"/>
<keyword evidence="3" id="KW-0862">Zinc</keyword>
<feature type="compositionally biased region" description="Pro residues" evidence="4">
    <location>
        <begin position="183"/>
        <end position="194"/>
    </location>
</feature>